<name>A0A4Q1D0X7_9BACT</name>
<evidence type="ECO:0000313" key="2">
    <source>
        <dbReference type="Proteomes" id="UP000290545"/>
    </source>
</evidence>
<gene>
    <name evidence="1" type="ORF">ESB13_21065</name>
</gene>
<comment type="caution">
    <text evidence="1">The sequence shown here is derived from an EMBL/GenBank/DDBJ whole genome shotgun (WGS) entry which is preliminary data.</text>
</comment>
<dbReference type="RefSeq" id="WP_129005677.1">
    <property type="nucleotide sequence ID" value="NZ_SDHZ01000004.1"/>
</dbReference>
<protein>
    <submittedName>
        <fullName evidence="1">Uncharacterized protein</fullName>
    </submittedName>
</protein>
<dbReference type="Proteomes" id="UP000290545">
    <property type="component" value="Unassembled WGS sequence"/>
</dbReference>
<reference evidence="1 2" key="1">
    <citation type="submission" date="2019-01" db="EMBL/GenBank/DDBJ databases">
        <title>Filimonas sp. strain TTM-71.</title>
        <authorList>
            <person name="Chen W.-M."/>
        </authorList>
    </citation>
    <scope>NUCLEOTIDE SEQUENCE [LARGE SCALE GENOMIC DNA]</scope>
    <source>
        <strain evidence="1 2">TTM-71</strain>
    </source>
</reference>
<keyword evidence="2" id="KW-1185">Reference proteome</keyword>
<proteinExistence type="predicted"/>
<dbReference type="EMBL" id="SDHZ01000004">
    <property type="protein sequence ID" value="RXK81426.1"/>
    <property type="molecule type" value="Genomic_DNA"/>
</dbReference>
<dbReference type="AlphaFoldDB" id="A0A4Q1D0X7"/>
<dbReference type="OrthoDB" id="674369at2"/>
<accession>A0A4Q1D0X7</accession>
<organism evidence="1 2">
    <name type="scientific">Filimonas effusa</name>
    <dbReference type="NCBI Taxonomy" id="2508721"/>
    <lineage>
        <taxon>Bacteria</taxon>
        <taxon>Pseudomonadati</taxon>
        <taxon>Bacteroidota</taxon>
        <taxon>Chitinophagia</taxon>
        <taxon>Chitinophagales</taxon>
        <taxon>Chitinophagaceae</taxon>
        <taxon>Filimonas</taxon>
    </lineage>
</organism>
<sequence>MEAATGSDVHSMEVNPVERIVNIIVPKAAKEIKRFLKMENYSNIVGKNKHYLKVILLLIFFSCTNRLKEQQRKVRYKRVKESVVNVSKETCAIRKIESFARFVFSQNSDSLIKNECFLKDFVVKKLVEEDEGVEWDSYDLYFEGKLVVKLENSWDDKKHISRITFVNDYFTTEKGISVNSTFKQIKKLINDTRLNESPDGFLIFYDSLMPDLAYTFEVDSNSPLFEGVTDMKKIPDTLRISSIVVFK</sequence>
<evidence type="ECO:0000313" key="1">
    <source>
        <dbReference type="EMBL" id="RXK81426.1"/>
    </source>
</evidence>